<gene>
    <name evidence="6" type="ORF">JJB74_30485</name>
</gene>
<dbReference type="SUPFAM" id="SSF52540">
    <property type="entry name" value="P-loop containing nucleoside triphosphate hydrolases"/>
    <property type="match status" value="1"/>
</dbReference>
<evidence type="ECO:0000259" key="5">
    <source>
        <dbReference type="PROSITE" id="PS50893"/>
    </source>
</evidence>
<dbReference type="InterPro" id="IPR027417">
    <property type="entry name" value="P-loop_NTPase"/>
</dbReference>
<dbReference type="GO" id="GO:0016887">
    <property type="term" value="F:ATP hydrolysis activity"/>
    <property type="evidence" value="ECO:0007669"/>
    <property type="project" value="InterPro"/>
</dbReference>
<evidence type="ECO:0000313" key="6">
    <source>
        <dbReference type="EMBL" id="MBK4738963.1"/>
    </source>
</evidence>
<dbReference type="AlphaFoldDB" id="A0A934T012"/>
<name>A0A934T012_9BURK</name>
<sequence>MIWDVSAQKLLRHGRRSFTLDITFASDARRLVLFGPSGAGKSQTLQLLAGLSLPDVGHIRVDGRTLFDSERGIALPPQQRSLAYLFQDYALFPHLTVLQNIAFSLRAGWLNPARALKHEAVARWLEAFELEPVAHQYPAQLSGGQRQRVALARALVAEPQALLLDEPFAALDRALRLRLRAELLELQARLGMPMLLITHDEEDIACFAQDVVQIREGRIVGAEAMRVG</sequence>
<keyword evidence="2" id="KW-0472">Membrane</keyword>
<keyword evidence="2" id="KW-1003">Cell membrane</keyword>
<evidence type="ECO:0000256" key="1">
    <source>
        <dbReference type="ARBA" id="ARBA00022448"/>
    </source>
</evidence>
<dbReference type="Pfam" id="PF00005">
    <property type="entry name" value="ABC_tran"/>
    <property type="match status" value="1"/>
</dbReference>
<evidence type="ECO:0000256" key="3">
    <source>
        <dbReference type="ARBA" id="ARBA00022741"/>
    </source>
</evidence>
<reference evidence="6" key="1">
    <citation type="submission" date="2021-01" db="EMBL/GenBank/DDBJ databases">
        <title>Genome sequence of strain Noviherbaspirillum sp. DKR-6.</title>
        <authorList>
            <person name="Chaudhary D.K."/>
        </authorList>
    </citation>
    <scope>NUCLEOTIDE SEQUENCE</scope>
    <source>
        <strain evidence="6">DKR-6</strain>
    </source>
</reference>
<dbReference type="GO" id="GO:0005524">
    <property type="term" value="F:ATP binding"/>
    <property type="evidence" value="ECO:0007669"/>
    <property type="project" value="UniProtKB-KW"/>
</dbReference>
<proteinExistence type="predicted"/>
<keyword evidence="3" id="KW-0547">Nucleotide-binding</keyword>
<comment type="caution">
    <text evidence="6">The sequence shown here is derived from an EMBL/GenBank/DDBJ whole genome shotgun (WGS) entry which is preliminary data.</text>
</comment>
<dbReference type="InterPro" id="IPR017871">
    <property type="entry name" value="ABC_transporter-like_CS"/>
</dbReference>
<dbReference type="SMART" id="SM00382">
    <property type="entry name" value="AAA"/>
    <property type="match status" value="1"/>
</dbReference>
<evidence type="ECO:0000313" key="7">
    <source>
        <dbReference type="Proteomes" id="UP000622890"/>
    </source>
</evidence>
<keyword evidence="4 6" id="KW-0067">ATP-binding</keyword>
<dbReference type="InterPro" id="IPR050093">
    <property type="entry name" value="ABC_SmlMolc_Importer"/>
</dbReference>
<dbReference type="InterPro" id="IPR003593">
    <property type="entry name" value="AAA+_ATPase"/>
</dbReference>
<dbReference type="PANTHER" id="PTHR42781">
    <property type="entry name" value="SPERMIDINE/PUTRESCINE IMPORT ATP-BINDING PROTEIN POTA"/>
    <property type="match status" value="1"/>
</dbReference>
<organism evidence="6 7">
    <name type="scientific">Noviherbaspirillum pedocola</name>
    <dbReference type="NCBI Taxonomy" id="2801341"/>
    <lineage>
        <taxon>Bacteria</taxon>
        <taxon>Pseudomonadati</taxon>
        <taxon>Pseudomonadota</taxon>
        <taxon>Betaproteobacteria</taxon>
        <taxon>Burkholderiales</taxon>
        <taxon>Oxalobacteraceae</taxon>
        <taxon>Noviherbaspirillum</taxon>
    </lineage>
</organism>
<accession>A0A934T012</accession>
<dbReference type="EMBL" id="JAEPBG010000031">
    <property type="protein sequence ID" value="MBK4738963.1"/>
    <property type="molecule type" value="Genomic_DNA"/>
</dbReference>
<dbReference type="Gene3D" id="3.40.50.300">
    <property type="entry name" value="P-loop containing nucleotide triphosphate hydrolases"/>
    <property type="match status" value="1"/>
</dbReference>
<feature type="domain" description="ABC transporter" evidence="5">
    <location>
        <begin position="2"/>
        <end position="227"/>
    </location>
</feature>
<dbReference type="PROSITE" id="PS50893">
    <property type="entry name" value="ABC_TRANSPORTER_2"/>
    <property type="match status" value="1"/>
</dbReference>
<protein>
    <submittedName>
        <fullName evidence="6">ATP-binding cassette domain-containing protein</fullName>
    </submittedName>
</protein>
<keyword evidence="7" id="KW-1185">Reference proteome</keyword>
<keyword evidence="1" id="KW-0813">Transport</keyword>
<dbReference type="InterPro" id="IPR003439">
    <property type="entry name" value="ABC_transporter-like_ATP-bd"/>
</dbReference>
<dbReference type="PROSITE" id="PS00211">
    <property type="entry name" value="ABC_TRANSPORTER_1"/>
    <property type="match status" value="1"/>
</dbReference>
<dbReference type="Proteomes" id="UP000622890">
    <property type="component" value="Unassembled WGS sequence"/>
</dbReference>
<dbReference type="PANTHER" id="PTHR42781:SF4">
    <property type="entry name" value="SPERMIDINE_PUTRESCINE IMPORT ATP-BINDING PROTEIN POTA"/>
    <property type="match status" value="1"/>
</dbReference>
<evidence type="ECO:0000256" key="2">
    <source>
        <dbReference type="ARBA" id="ARBA00022475"/>
    </source>
</evidence>
<evidence type="ECO:0000256" key="4">
    <source>
        <dbReference type="ARBA" id="ARBA00022840"/>
    </source>
</evidence>
<dbReference type="RefSeq" id="WP_200598332.1">
    <property type="nucleotide sequence ID" value="NZ_JAEPBG010000031.1"/>
</dbReference>